<evidence type="ECO:0000313" key="3">
    <source>
        <dbReference type="Proteomes" id="UP000297245"/>
    </source>
</evidence>
<evidence type="ECO:0000313" key="2">
    <source>
        <dbReference type="EMBL" id="THV04703.1"/>
    </source>
</evidence>
<sequence length="83" mass="8649">MASLRGRTLAVGTVAAIAVSAGAMYSMTRENKKSTSDLTHPMNPEPHQKTIGGTGDEHLSPAAVSELVTKGRTKDTNTSPPSK</sequence>
<dbReference type="OrthoDB" id="10408994at2759"/>
<reference evidence="2 3" key="1">
    <citation type="journal article" date="2019" name="Nat. Ecol. Evol.">
        <title>Megaphylogeny resolves global patterns of mushroom evolution.</title>
        <authorList>
            <person name="Varga T."/>
            <person name="Krizsan K."/>
            <person name="Foldi C."/>
            <person name="Dima B."/>
            <person name="Sanchez-Garcia M."/>
            <person name="Sanchez-Ramirez S."/>
            <person name="Szollosi G.J."/>
            <person name="Szarkandi J.G."/>
            <person name="Papp V."/>
            <person name="Albert L."/>
            <person name="Andreopoulos W."/>
            <person name="Angelini C."/>
            <person name="Antonin V."/>
            <person name="Barry K.W."/>
            <person name="Bougher N.L."/>
            <person name="Buchanan P."/>
            <person name="Buyck B."/>
            <person name="Bense V."/>
            <person name="Catcheside P."/>
            <person name="Chovatia M."/>
            <person name="Cooper J."/>
            <person name="Damon W."/>
            <person name="Desjardin D."/>
            <person name="Finy P."/>
            <person name="Geml J."/>
            <person name="Haridas S."/>
            <person name="Hughes K."/>
            <person name="Justo A."/>
            <person name="Karasinski D."/>
            <person name="Kautmanova I."/>
            <person name="Kiss B."/>
            <person name="Kocsube S."/>
            <person name="Kotiranta H."/>
            <person name="LaButti K.M."/>
            <person name="Lechner B.E."/>
            <person name="Liimatainen K."/>
            <person name="Lipzen A."/>
            <person name="Lukacs Z."/>
            <person name="Mihaltcheva S."/>
            <person name="Morgado L.N."/>
            <person name="Niskanen T."/>
            <person name="Noordeloos M.E."/>
            <person name="Ohm R.A."/>
            <person name="Ortiz-Santana B."/>
            <person name="Ovrebo C."/>
            <person name="Racz N."/>
            <person name="Riley R."/>
            <person name="Savchenko A."/>
            <person name="Shiryaev A."/>
            <person name="Soop K."/>
            <person name="Spirin V."/>
            <person name="Szebenyi C."/>
            <person name="Tomsovsky M."/>
            <person name="Tulloss R.E."/>
            <person name="Uehling J."/>
            <person name="Grigoriev I.V."/>
            <person name="Vagvolgyi C."/>
            <person name="Papp T."/>
            <person name="Martin F.M."/>
            <person name="Miettinen O."/>
            <person name="Hibbett D.S."/>
            <person name="Nagy L.G."/>
        </authorList>
    </citation>
    <scope>NUCLEOTIDE SEQUENCE [LARGE SCALE GENOMIC DNA]</scope>
    <source>
        <strain evidence="2 3">CBS 962.96</strain>
    </source>
</reference>
<dbReference type="EMBL" id="ML179053">
    <property type="protein sequence ID" value="THV04703.1"/>
    <property type="molecule type" value="Genomic_DNA"/>
</dbReference>
<protein>
    <submittedName>
        <fullName evidence="2">Uncharacterized protein</fullName>
    </submittedName>
</protein>
<gene>
    <name evidence="2" type="ORF">K435DRAFT_961723</name>
</gene>
<keyword evidence="3" id="KW-1185">Reference proteome</keyword>
<organism evidence="2 3">
    <name type="scientific">Dendrothele bispora (strain CBS 962.96)</name>
    <dbReference type="NCBI Taxonomy" id="1314807"/>
    <lineage>
        <taxon>Eukaryota</taxon>
        <taxon>Fungi</taxon>
        <taxon>Dikarya</taxon>
        <taxon>Basidiomycota</taxon>
        <taxon>Agaricomycotina</taxon>
        <taxon>Agaricomycetes</taxon>
        <taxon>Agaricomycetidae</taxon>
        <taxon>Agaricales</taxon>
        <taxon>Agaricales incertae sedis</taxon>
        <taxon>Dendrothele</taxon>
    </lineage>
</organism>
<dbReference type="AlphaFoldDB" id="A0A4S8MP09"/>
<feature type="region of interest" description="Disordered" evidence="1">
    <location>
        <begin position="30"/>
        <end position="83"/>
    </location>
</feature>
<name>A0A4S8MP09_DENBC</name>
<accession>A0A4S8MP09</accession>
<evidence type="ECO:0000256" key="1">
    <source>
        <dbReference type="SAM" id="MobiDB-lite"/>
    </source>
</evidence>
<dbReference type="Proteomes" id="UP000297245">
    <property type="component" value="Unassembled WGS sequence"/>
</dbReference>
<proteinExistence type="predicted"/>